<accession>A0ABU8ELR0</accession>
<dbReference type="Pfam" id="PF13602">
    <property type="entry name" value="ADH_zinc_N_2"/>
    <property type="match status" value="1"/>
</dbReference>
<dbReference type="SUPFAM" id="SSF50129">
    <property type="entry name" value="GroES-like"/>
    <property type="match status" value="1"/>
</dbReference>
<reference evidence="2 3" key="1">
    <citation type="submission" date="2023-12" db="EMBL/GenBank/DDBJ databases">
        <authorList>
            <person name="Easwaran N."/>
            <person name="Lazarus H.P.S."/>
        </authorList>
    </citation>
    <scope>NUCLEOTIDE SEQUENCE [LARGE SCALE GENOMIC DNA]</scope>
    <source>
        <strain evidence="2 3">VIT-2023</strain>
    </source>
</reference>
<gene>
    <name evidence="2" type="ORF">SZL87_15735</name>
</gene>
<dbReference type="SUPFAM" id="SSF51735">
    <property type="entry name" value="NAD(P)-binding Rossmann-fold domains"/>
    <property type="match status" value="1"/>
</dbReference>
<keyword evidence="3" id="KW-1185">Reference proteome</keyword>
<evidence type="ECO:0000313" key="3">
    <source>
        <dbReference type="Proteomes" id="UP001387110"/>
    </source>
</evidence>
<dbReference type="InterPro" id="IPR036291">
    <property type="entry name" value="NAD(P)-bd_dom_sf"/>
</dbReference>
<dbReference type="InterPro" id="IPR020843">
    <property type="entry name" value="ER"/>
</dbReference>
<evidence type="ECO:0000259" key="1">
    <source>
        <dbReference type="SMART" id="SM00829"/>
    </source>
</evidence>
<dbReference type="Pfam" id="PF00107">
    <property type="entry name" value="ADH_zinc_N"/>
    <property type="match status" value="1"/>
</dbReference>
<proteinExistence type="predicted"/>
<protein>
    <submittedName>
        <fullName evidence="2">NAD(P)-dependent alcohol dehydrogenase</fullName>
    </submittedName>
</protein>
<feature type="domain" description="Enoyl reductase (ER)" evidence="1">
    <location>
        <begin position="10"/>
        <end position="300"/>
    </location>
</feature>
<organism evidence="2 3">
    <name type="scientific">Exiguobacterium indicum</name>
    <dbReference type="NCBI Taxonomy" id="296995"/>
    <lineage>
        <taxon>Bacteria</taxon>
        <taxon>Bacillati</taxon>
        <taxon>Bacillota</taxon>
        <taxon>Bacilli</taxon>
        <taxon>Bacillales</taxon>
        <taxon>Bacillales Family XII. Incertae Sedis</taxon>
        <taxon>Exiguobacterium</taxon>
    </lineage>
</organism>
<dbReference type="InterPro" id="IPR052733">
    <property type="entry name" value="Chloroplast_QOR"/>
</dbReference>
<dbReference type="InterPro" id="IPR013149">
    <property type="entry name" value="ADH-like_C"/>
</dbReference>
<dbReference type="Gene3D" id="3.40.50.720">
    <property type="entry name" value="NAD(P)-binding Rossmann-like Domain"/>
    <property type="match status" value="1"/>
</dbReference>
<dbReference type="Proteomes" id="UP001387110">
    <property type="component" value="Unassembled WGS sequence"/>
</dbReference>
<dbReference type="CDD" id="cd08267">
    <property type="entry name" value="MDR1"/>
    <property type="match status" value="1"/>
</dbReference>
<dbReference type="Gene3D" id="3.90.180.10">
    <property type="entry name" value="Medium-chain alcohol dehydrogenases, catalytic domain"/>
    <property type="match status" value="1"/>
</dbReference>
<dbReference type="RefSeq" id="WP_336449720.1">
    <property type="nucleotide sequence ID" value="NZ_JBAWKY010000007.1"/>
</dbReference>
<dbReference type="Pfam" id="PF08240">
    <property type="entry name" value="ADH_N"/>
    <property type="match status" value="1"/>
</dbReference>
<dbReference type="InterPro" id="IPR013154">
    <property type="entry name" value="ADH-like_N"/>
</dbReference>
<dbReference type="PANTHER" id="PTHR44013">
    <property type="entry name" value="ZINC-TYPE ALCOHOL DEHYDROGENASE-LIKE PROTEIN C16A3.02C"/>
    <property type="match status" value="1"/>
</dbReference>
<dbReference type="EMBL" id="JBAWKY010000007">
    <property type="protein sequence ID" value="MEI4463877.1"/>
    <property type="molecule type" value="Genomic_DNA"/>
</dbReference>
<evidence type="ECO:0000313" key="2">
    <source>
        <dbReference type="EMBL" id="MEI4463877.1"/>
    </source>
</evidence>
<comment type="caution">
    <text evidence="2">The sequence shown here is derived from an EMBL/GenBank/DDBJ whole genome shotgun (WGS) entry which is preliminary data.</text>
</comment>
<dbReference type="PANTHER" id="PTHR44013:SF1">
    <property type="entry name" value="ZINC-TYPE ALCOHOL DEHYDROGENASE-LIKE PROTEIN C16A3.02C"/>
    <property type="match status" value="1"/>
</dbReference>
<name>A0ABU8ELR0_9BACL</name>
<dbReference type="SMART" id="SM00829">
    <property type="entry name" value="PKS_ER"/>
    <property type="match status" value="1"/>
</dbReference>
<sequence>MKAAICTRYGSPDVLHITEVPRPVPKSNDLLIKVYASAVHSGDRRMRSLDVPLLGKLPMRLAVGFKRPRQPILGVVLAGEVVEVGRDVKQFQVGDRVHALTGFGFGGYAEYACVPEKRCIAKMPQHASYTEAVCLPFGGTTSLHFFRKLQIDQMKTILIYGASGAVGTAAVQIAKAKGLQVTAVCSGRNAERVKALGADHVIDYTKDGYDGLLLKYDAVFDASGKINKTQAKRHVKQNGAFASVAGQGVARERKEDLHYLNELFEAGRFKAVIDHIYSLDEIVEAHRYVDAGQKFGNVLVLIAEEI</sequence>
<dbReference type="InterPro" id="IPR011032">
    <property type="entry name" value="GroES-like_sf"/>
</dbReference>